<sequence>MAGDGACRTSATTDTVGNTNPTTAPAINTEYSSVTTEASVTTTEDSSVTTDGPDEARQRRHGGLAEYTGPLSRRQREITHVMRVEVAHDKEATAVDTPAEKKPVQLMTEHVPPSVKNVHTDGDTREKRVSSNTAMEYW</sequence>
<dbReference type="EMBL" id="QXGD01002584">
    <property type="protein sequence ID" value="KAE9186745.1"/>
    <property type="molecule type" value="Genomic_DNA"/>
</dbReference>
<gene>
    <name evidence="2" type="ORF">PF002_g25788</name>
</gene>
<feature type="compositionally biased region" description="Low complexity" evidence="1">
    <location>
        <begin position="12"/>
        <end position="50"/>
    </location>
</feature>
<name>A0A6A3WS61_9STRA</name>
<protein>
    <submittedName>
        <fullName evidence="2">Uncharacterized protein</fullName>
    </submittedName>
</protein>
<feature type="compositionally biased region" description="Basic and acidic residues" evidence="1">
    <location>
        <begin position="118"/>
        <end position="129"/>
    </location>
</feature>
<dbReference type="AlphaFoldDB" id="A0A6A3WS61"/>
<reference evidence="2 3" key="1">
    <citation type="submission" date="2018-08" db="EMBL/GenBank/DDBJ databases">
        <title>Genomic investigation of the strawberry pathogen Phytophthora fragariae indicates pathogenicity is determined by transcriptional variation in three key races.</title>
        <authorList>
            <person name="Adams T.M."/>
            <person name="Armitage A.D."/>
            <person name="Sobczyk M.K."/>
            <person name="Bates H.J."/>
            <person name="Dunwell J.M."/>
            <person name="Nellist C.F."/>
            <person name="Harrison R.J."/>
        </authorList>
    </citation>
    <scope>NUCLEOTIDE SEQUENCE [LARGE SCALE GENOMIC DNA]</scope>
    <source>
        <strain evidence="2 3">BC-1</strain>
    </source>
</reference>
<accession>A0A6A3WS61</accession>
<organism evidence="2 3">
    <name type="scientific">Phytophthora fragariae</name>
    <dbReference type="NCBI Taxonomy" id="53985"/>
    <lineage>
        <taxon>Eukaryota</taxon>
        <taxon>Sar</taxon>
        <taxon>Stramenopiles</taxon>
        <taxon>Oomycota</taxon>
        <taxon>Peronosporomycetes</taxon>
        <taxon>Peronosporales</taxon>
        <taxon>Peronosporaceae</taxon>
        <taxon>Phytophthora</taxon>
    </lineage>
</organism>
<feature type="region of interest" description="Disordered" evidence="1">
    <location>
        <begin position="1"/>
        <end position="71"/>
    </location>
</feature>
<evidence type="ECO:0000313" key="3">
    <source>
        <dbReference type="Proteomes" id="UP000440367"/>
    </source>
</evidence>
<comment type="caution">
    <text evidence="2">The sequence shown here is derived from an EMBL/GenBank/DDBJ whole genome shotgun (WGS) entry which is preliminary data.</text>
</comment>
<feature type="region of interest" description="Disordered" evidence="1">
    <location>
        <begin position="89"/>
        <end position="138"/>
    </location>
</feature>
<dbReference type="Proteomes" id="UP000440367">
    <property type="component" value="Unassembled WGS sequence"/>
</dbReference>
<feature type="compositionally biased region" description="Basic and acidic residues" evidence="1">
    <location>
        <begin position="89"/>
        <end position="103"/>
    </location>
</feature>
<evidence type="ECO:0000256" key="1">
    <source>
        <dbReference type="SAM" id="MobiDB-lite"/>
    </source>
</evidence>
<proteinExistence type="predicted"/>
<evidence type="ECO:0000313" key="2">
    <source>
        <dbReference type="EMBL" id="KAE9186745.1"/>
    </source>
</evidence>